<proteinExistence type="predicted"/>
<dbReference type="EMBL" id="LNYP01000019">
    <property type="protein sequence ID" value="KTD39502.1"/>
    <property type="molecule type" value="Genomic_DNA"/>
</dbReference>
<protein>
    <submittedName>
        <fullName evidence="2">Uncharacterized protein</fullName>
    </submittedName>
</protein>
<feature type="chain" id="PRO_5006916137" evidence="1">
    <location>
        <begin position="21"/>
        <end position="70"/>
    </location>
</feature>
<dbReference type="PATRIC" id="fig|29423.5.peg.975"/>
<reference evidence="2 3" key="1">
    <citation type="submission" date="2015-11" db="EMBL/GenBank/DDBJ databases">
        <title>Genomic analysis of 38 Legionella species identifies large and diverse effector repertoires.</title>
        <authorList>
            <person name="Burstein D."/>
            <person name="Amaro F."/>
            <person name="Zusman T."/>
            <person name="Lifshitz Z."/>
            <person name="Cohen O."/>
            <person name="Gilbert J.A."/>
            <person name="Pupko T."/>
            <person name="Shuman H.A."/>
            <person name="Segal G."/>
        </authorList>
    </citation>
    <scope>NUCLEOTIDE SEQUENCE [LARGE SCALE GENOMIC DNA]</scope>
    <source>
        <strain evidence="2 3">Oak Ridge-10</strain>
    </source>
</reference>
<feature type="signal peptide" evidence="1">
    <location>
        <begin position="1"/>
        <end position="20"/>
    </location>
</feature>
<keyword evidence="1" id="KW-0732">Signal</keyword>
<comment type="caution">
    <text evidence="2">The sequence shown here is derived from an EMBL/GenBank/DDBJ whole genome shotgun (WGS) entry which is preliminary data.</text>
</comment>
<evidence type="ECO:0000256" key="1">
    <source>
        <dbReference type="SAM" id="SignalP"/>
    </source>
</evidence>
<accession>A0A0W0X4J4</accession>
<evidence type="ECO:0000313" key="3">
    <source>
        <dbReference type="Proteomes" id="UP000054858"/>
    </source>
</evidence>
<sequence>MKPKLSLVAITLFNTTVSYANLFPSFPVPEYPARATGQFLAENQQQLGGFGDVMFPSTGLNHQKTWLFSS</sequence>
<evidence type="ECO:0000313" key="2">
    <source>
        <dbReference type="EMBL" id="KTD39502.1"/>
    </source>
</evidence>
<dbReference type="Proteomes" id="UP000054858">
    <property type="component" value="Unassembled WGS sequence"/>
</dbReference>
<gene>
    <name evidence="2" type="ORF">Loak_0928</name>
</gene>
<dbReference type="RefSeq" id="WP_147370110.1">
    <property type="nucleotide sequence ID" value="NZ_LCUA01000032.1"/>
</dbReference>
<dbReference type="AlphaFoldDB" id="A0A0W0X4J4"/>
<name>A0A0W0X4J4_9GAMM</name>
<organism evidence="2 3">
    <name type="scientific">Legionella oakridgensis</name>
    <dbReference type="NCBI Taxonomy" id="29423"/>
    <lineage>
        <taxon>Bacteria</taxon>
        <taxon>Pseudomonadati</taxon>
        <taxon>Pseudomonadota</taxon>
        <taxon>Gammaproteobacteria</taxon>
        <taxon>Legionellales</taxon>
        <taxon>Legionellaceae</taxon>
        <taxon>Legionella</taxon>
    </lineage>
</organism>